<keyword evidence="1" id="KW-0547">Nucleotide-binding</keyword>
<comment type="caution">
    <text evidence="3">The sequence shown here is derived from an EMBL/GenBank/DDBJ whole genome shotgun (WGS) entry which is preliminary data.</text>
</comment>
<dbReference type="NCBIfam" id="NF040713">
    <property type="entry name" value="ZapE"/>
    <property type="match status" value="1"/>
</dbReference>
<keyword evidence="3" id="KW-0131">Cell cycle</keyword>
<evidence type="ECO:0000256" key="1">
    <source>
        <dbReference type="ARBA" id="ARBA00022741"/>
    </source>
</evidence>
<gene>
    <name evidence="3" type="primary">zapE</name>
    <name evidence="3" type="ORF">OU415_28470</name>
</gene>
<proteinExistence type="predicted"/>
<protein>
    <submittedName>
        <fullName evidence="3">Cell division protein ZapE</fullName>
    </submittedName>
</protein>
<dbReference type="InterPro" id="IPR005654">
    <property type="entry name" value="ATPase_AFG1-like"/>
</dbReference>
<keyword evidence="3" id="KW-0132">Cell division</keyword>
<keyword evidence="4" id="KW-1185">Reference proteome</keyword>
<reference evidence="3 4" key="1">
    <citation type="submission" date="2022-11" db="EMBL/GenBank/DDBJ databases">
        <title>Draft genome sequence of Saccharopolyspora sp. WRP15-2 isolated from rhizosphere soils of wild rice in Thailand.</title>
        <authorList>
            <person name="Duangmal K."/>
            <person name="Kammanee S."/>
            <person name="Muangham S."/>
        </authorList>
    </citation>
    <scope>NUCLEOTIDE SEQUENCE [LARGE SCALE GENOMIC DNA]</scope>
    <source>
        <strain evidence="3 4">WRP15-2</strain>
    </source>
</reference>
<dbReference type="InterPro" id="IPR027417">
    <property type="entry name" value="P-loop_NTPase"/>
</dbReference>
<dbReference type="Gene3D" id="3.40.50.300">
    <property type="entry name" value="P-loop containing nucleotide triphosphate hydrolases"/>
    <property type="match status" value="1"/>
</dbReference>
<evidence type="ECO:0000256" key="2">
    <source>
        <dbReference type="ARBA" id="ARBA00022840"/>
    </source>
</evidence>
<evidence type="ECO:0000313" key="3">
    <source>
        <dbReference type="EMBL" id="MDA3629395.1"/>
    </source>
</evidence>
<dbReference type="SUPFAM" id="SSF52540">
    <property type="entry name" value="P-loop containing nucleoside triphosphate hydrolases"/>
    <property type="match status" value="1"/>
</dbReference>
<dbReference type="RefSeq" id="WP_270952410.1">
    <property type="nucleotide sequence ID" value="NZ_JAQGLA010000066.1"/>
</dbReference>
<name>A0ABT4V624_9PSEU</name>
<sequence>MSGRSHSPADLRERFDAAAARRGFELDDAQRAVADKLAELGVALGKRFRRPRGLYLHGPVGRGKSFLVDTFFAEAPVPGKLRVHFHDFFDQLHRAIARQRSTALAELLDGRQLLHFDEFHVHDPGDAALLTKLLHAVHARRITLVTTSNYHPEDLLPNPLHHHLFLPAIELVEKHQEVVALSGPTDYRTAHRSGRFAEGTWQWPMTTFQQQAPSEQTTLDINGRSIRALKARDRLVCFDFRDLCDAATSTRDYLAIAAQYDTWCITGVPKLAECGAETRQRFANVVDVLCDQDITLQVAADHSIAETLWNGRDSERTASRLALIRPIPPD</sequence>
<dbReference type="EMBL" id="JAQGLA010000066">
    <property type="protein sequence ID" value="MDA3629395.1"/>
    <property type="molecule type" value="Genomic_DNA"/>
</dbReference>
<organism evidence="3 4">
    <name type="scientific">Saccharopolyspora oryzae</name>
    <dbReference type="NCBI Taxonomy" id="2997343"/>
    <lineage>
        <taxon>Bacteria</taxon>
        <taxon>Bacillati</taxon>
        <taxon>Actinomycetota</taxon>
        <taxon>Actinomycetes</taxon>
        <taxon>Pseudonocardiales</taxon>
        <taxon>Pseudonocardiaceae</taxon>
        <taxon>Saccharopolyspora</taxon>
    </lineage>
</organism>
<dbReference type="PANTHER" id="PTHR12169:SF6">
    <property type="entry name" value="AFG1-LIKE ATPASE"/>
    <property type="match status" value="1"/>
</dbReference>
<dbReference type="Proteomes" id="UP001210380">
    <property type="component" value="Unassembled WGS sequence"/>
</dbReference>
<accession>A0ABT4V624</accession>
<keyword evidence="2" id="KW-0067">ATP-binding</keyword>
<dbReference type="GO" id="GO:0051301">
    <property type="term" value="P:cell division"/>
    <property type="evidence" value="ECO:0007669"/>
    <property type="project" value="UniProtKB-KW"/>
</dbReference>
<dbReference type="Pfam" id="PF03969">
    <property type="entry name" value="AFG1_ATPase"/>
    <property type="match status" value="1"/>
</dbReference>
<dbReference type="PANTHER" id="PTHR12169">
    <property type="entry name" value="ATPASE N2B"/>
    <property type="match status" value="1"/>
</dbReference>
<evidence type="ECO:0000313" key="4">
    <source>
        <dbReference type="Proteomes" id="UP001210380"/>
    </source>
</evidence>